<dbReference type="Proteomes" id="UP000772591">
    <property type="component" value="Unassembled WGS sequence"/>
</dbReference>
<dbReference type="InterPro" id="IPR023614">
    <property type="entry name" value="Porin_dom_sf"/>
</dbReference>
<evidence type="ECO:0000256" key="1">
    <source>
        <dbReference type="ARBA" id="ARBA00009075"/>
    </source>
</evidence>
<evidence type="ECO:0000256" key="3">
    <source>
        <dbReference type="ARBA" id="ARBA00022729"/>
    </source>
</evidence>
<dbReference type="Pfam" id="PF03573">
    <property type="entry name" value="OprD"/>
    <property type="match status" value="1"/>
</dbReference>
<proteinExistence type="inferred from homology"/>
<evidence type="ECO:0000256" key="2">
    <source>
        <dbReference type="ARBA" id="ARBA00022448"/>
    </source>
</evidence>
<comment type="similarity">
    <text evidence="1">Belongs to the outer membrane porin (Opr) (TC 1.B.25) family.</text>
</comment>
<feature type="signal peptide" evidence="4">
    <location>
        <begin position="1"/>
        <end position="21"/>
    </location>
</feature>
<gene>
    <name evidence="5" type="ORF">IMW75_26110</name>
</gene>
<evidence type="ECO:0000313" key="5">
    <source>
        <dbReference type="EMBL" id="MBN3968731.1"/>
    </source>
</evidence>
<name>A0ABS3ARI3_9PSED</name>
<accession>A0ABS3ARI3</accession>
<dbReference type="PANTHER" id="PTHR34596">
    <property type="entry name" value="CHITOPORIN"/>
    <property type="match status" value="1"/>
</dbReference>
<dbReference type="EMBL" id="JADEVO010000068">
    <property type="protein sequence ID" value="MBN3968731.1"/>
    <property type="molecule type" value="Genomic_DNA"/>
</dbReference>
<keyword evidence="2" id="KW-0813">Transport</keyword>
<organism evidence="5 6">
    <name type="scientific">Pseudomonas gregormendelii</name>
    <dbReference type="NCBI Taxonomy" id="1628277"/>
    <lineage>
        <taxon>Bacteria</taxon>
        <taxon>Pseudomonadati</taxon>
        <taxon>Pseudomonadota</taxon>
        <taxon>Gammaproteobacteria</taxon>
        <taxon>Pseudomonadales</taxon>
        <taxon>Pseudomonadaceae</taxon>
        <taxon>Pseudomonas</taxon>
    </lineage>
</organism>
<dbReference type="InterPro" id="IPR005318">
    <property type="entry name" value="OM_porin_bac"/>
</dbReference>
<reference evidence="5 6" key="1">
    <citation type="journal article" date="2021" name="Int. J. Syst. Evol. Microbiol.">
        <title>Pseudomonas piscium sp. nov., Pseudomonas pisciculturae sp. nov., Pseudomonas mucoides sp. nov. and Pseudomonas neuropathica sp. nov. isolated from rainbow trout.</title>
        <authorList>
            <person name="Duman M."/>
            <person name="Mulet M."/>
            <person name="Altun S."/>
            <person name="Saticioglu I.B."/>
            <person name="Gomila M."/>
            <person name="Lalucat J."/>
            <person name="Garcia-Valdes E."/>
        </authorList>
    </citation>
    <scope>NUCLEOTIDE SEQUENCE [LARGE SCALE GENOMIC DNA]</scope>
    <source>
        <strain evidence="5 6">LMG 28632</strain>
    </source>
</reference>
<evidence type="ECO:0000256" key="4">
    <source>
        <dbReference type="SAM" id="SignalP"/>
    </source>
</evidence>
<comment type="caution">
    <text evidence="5">The sequence shown here is derived from an EMBL/GenBank/DDBJ whole genome shotgun (WGS) entry which is preliminary data.</text>
</comment>
<dbReference type="PANTHER" id="PTHR34596:SF2">
    <property type="entry name" value="CHITOPORIN"/>
    <property type="match status" value="1"/>
</dbReference>
<keyword evidence="3 4" id="KW-0732">Signal</keyword>
<feature type="chain" id="PRO_5046385262" evidence="4">
    <location>
        <begin position="22"/>
        <end position="195"/>
    </location>
</feature>
<sequence>MKKTTVPAAIILGGLSIGANAEEPKAHGFLEDSQAVVSSRTMYYSNDNHDGGLDQREAATAIKFAFTSGFTQGTVGFGLDIASLVAVHLDGGKGHHPDANTFYPSDSDGSAVHSWSRAGGTLKARVSKTELGIGNIFTPNLPILVATDSRLVYQNFGGGAVAGAECNTVIESKWEYRAASQWPFASPHSSLRSDI</sequence>
<evidence type="ECO:0000313" key="6">
    <source>
        <dbReference type="Proteomes" id="UP000772591"/>
    </source>
</evidence>
<dbReference type="Gene3D" id="2.40.160.10">
    <property type="entry name" value="Porin"/>
    <property type="match status" value="1"/>
</dbReference>
<protein>
    <submittedName>
        <fullName evidence="5">Outer membrane porin, OprD family</fullName>
    </submittedName>
</protein>
<keyword evidence="6" id="KW-1185">Reference proteome</keyword>